<dbReference type="GO" id="GO:0009328">
    <property type="term" value="C:phenylalanine-tRNA ligase complex"/>
    <property type="evidence" value="ECO:0007669"/>
    <property type="project" value="TreeGrafter"/>
</dbReference>
<evidence type="ECO:0000256" key="4">
    <source>
        <dbReference type="ARBA" id="ARBA00011209"/>
    </source>
</evidence>
<comment type="catalytic activity">
    <reaction evidence="16">
        <text>tRNA(Phe) + L-phenylalanine + ATP = L-phenylalanyl-tRNA(Phe) + AMP + diphosphate + H(+)</text>
        <dbReference type="Rhea" id="RHEA:19413"/>
        <dbReference type="Rhea" id="RHEA-COMP:9668"/>
        <dbReference type="Rhea" id="RHEA-COMP:9699"/>
        <dbReference type="ChEBI" id="CHEBI:15378"/>
        <dbReference type="ChEBI" id="CHEBI:30616"/>
        <dbReference type="ChEBI" id="CHEBI:33019"/>
        <dbReference type="ChEBI" id="CHEBI:58095"/>
        <dbReference type="ChEBI" id="CHEBI:78442"/>
        <dbReference type="ChEBI" id="CHEBI:78531"/>
        <dbReference type="ChEBI" id="CHEBI:456215"/>
        <dbReference type="EC" id="6.1.1.20"/>
    </reaction>
</comment>
<protein>
    <recommendedName>
        <fullName evidence="6">Phenylalanine--tRNA ligase beta subunit</fullName>
        <ecNumber evidence="5">6.1.1.20</ecNumber>
    </recommendedName>
    <alternativeName>
        <fullName evidence="15">Phenylalanyl-tRNA synthetase beta subunit</fullName>
    </alternativeName>
</protein>
<dbReference type="Gene3D" id="3.30.930.10">
    <property type="entry name" value="Bira Bifunctional Protein, Domain 2"/>
    <property type="match status" value="1"/>
</dbReference>
<dbReference type="CDD" id="cd00769">
    <property type="entry name" value="PheRS_beta_core"/>
    <property type="match status" value="1"/>
</dbReference>
<dbReference type="SUPFAM" id="SSF56037">
    <property type="entry name" value="PheT/TilS domain"/>
    <property type="match status" value="1"/>
</dbReference>
<accession>A0A1F5N2E9</accession>
<evidence type="ECO:0000256" key="15">
    <source>
        <dbReference type="ARBA" id="ARBA00033189"/>
    </source>
</evidence>
<comment type="caution">
    <text evidence="18">The sequence shown here is derived from an EMBL/GenBank/DDBJ whole genome shotgun (WGS) entry which is preliminary data.</text>
</comment>
<dbReference type="SMART" id="SM00874">
    <property type="entry name" value="B5"/>
    <property type="match status" value="1"/>
</dbReference>
<dbReference type="EC" id="6.1.1.20" evidence="5"/>
<dbReference type="InterPro" id="IPR005146">
    <property type="entry name" value="B3/B4_tRNA-bd"/>
</dbReference>
<dbReference type="NCBIfam" id="TIGR00472">
    <property type="entry name" value="pheT_bact"/>
    <property type="match status" value="1"/>
</dbReference>
<evidence type="ECO:0000256" key="3">
    <source>
        <dbReference type="ARBA" id="ARBA00008653"/>
    </source>
</evidence>
<evidence type="ECO:0000259" key="17">
    <source>
        <dbReference type="PROSITE" id="PS51483"/>
    </source>
</evidence>
<dbReference type="SMART" id="SM00873">
    <property type="entry name" value="B3_4"/>
    <property type="match status" value="1"/>
</dbReference>
<keyword evidence="9" id="KW-0479">Metal-binding</keyword>
<evidence type="ECO:0000256" key="10">
    <source>
        <dbReference type="ARBA" id="ARBA00022741"/>
    </source>
</evidence>
<dbReference type="InterPro" id="IPR045060">
    <property type="entry name" value="Phe-tRNA-ligase_IIc_bsu"/>
</dbReference>
<feature type="domain" description="B5" evidence="17">
    <location>
        <begin position="291"/>
        <end position="366"/>
    </location>
</feature>
<gene>
    <name evidence="18" type="ORF">A2617_00945</name>
</gene>
<dbReference type="AlphaFoldDB" id="A0A1F5N2E9"/>
<comment type="subunit">
    <text evidence="4">Tetramer of two alpha and two beta subunits.</text>
</comment>
<dbReference type="SUPFAM" id="SSF46955">
    <property type="entry name" value="Putative DNA-binding domain"/>
    <property type="match status" value="2"/>
</dbReference>
<name>A0A1F5N2E9_9BACT</name>
<dbReference type="GO" id="GO:0000287">
    <property type="term" value="F:magnesium ion binding"/>
    <property type="evidence" value="ECO:0007669"/>
    <property type="project" value="InterPro"/>
</dbReference>
<evidence type="ECO:0000256" key="6">
    <source>
        <dbReference type="ARBA" id="ARBA00017032"/>
    </source>
</evidence>
<evidence type="ECO:0000256" key="9">
    <source>
        <dbReference type="ARBA" id="ARBA00022723"/>
    </source>
</evidence>
<evidence type="ECO:0000256" key="1">
    <source>
        <dbReference type="ARBA" id="ARBA00001946"/>
    </source>
</evidence>
<keyword evidence="13" id="KW-0648">Protein biosynthesis</keyword>
<evidence type="ECO:0000256" key="12">
    <source>
        <dbReference type="ARBA" id="ARBA00022842"/>
    </source>
</evidence>
<comment type="cofactor">
    <cofactor evidence="1">
        <name>Mg(2+)</name>
        <dbReference type="ChEBI" id="CHEBI:18420"/>
    </cofactor>
</comment>
<comment type="similarity">
    <text evidence="3">Belongs to the phenylalanyl-tRNA synthetase beta subunit family. Type 1 subfamily.</text>
</comment>
<dbReference type="PROSITE" id="PS51483">
    <property type="entry name" value="B5"/>
    <property type="match status" value="1"/>
</dbReference>
<dbReference type="Gene3D" id="3.30.56.10">
    <property type="match status" value="2"/>
</dbReference>
<evidence type="ECO:0000256" key="16">
    <source>
        <dbReference type="ARBA" id="ARBA00049255"/>
    </source>
</evidence>
<dbReference type="FunFam" id="3.30.56.10:FF:000002">
    <property type="entry name" value="Phenylalanine--tRNA ligase beta subunit"/>
    <property type="match status" value="1"/>
</dbReference>
<evidence type="ECO:0000256" key="5">
    <source>
        <dbReference type="ARBA" id="ARBA00012814"/>
    </source>
</evidence>
<keyword evidence="8 18" id="KW-0436">Ligase</keyword>
<keyword evidence="10" id="KW-0547">Nucleotide-binding</keyword>
<dbReference type="PANTHER" id="PTHR10947">
    <property type="entry name" value="PHENYLALANYL-TRNA SYNTHETASE BETA CHAIN AND LEUCINE-RICH REPEAT-CONTAINING PROTEIN 47"/>
    <property type="match status" value="1"/>
</dbReference>
<dbReference type="InterPro" id="IPR004532">
    <property type="entry name" value="Phe-tRNA-ligase_IIc_bsu_bact"/>
</dbReference>
<dbReference type="Proteomes" id="UP000177135">
    <property type="component" value="Unassembled WGS sequence"/>
</dbReference>
<evidence type="ECO:0000256" key="14">
    <source>
        <dbReference type="ARBA" id="ARBA00023146"/>
    </source>
</evidence>
<evidence type="ECO:0000256" key="11">
    <source>
        <dbReference type="ARBA" id="ARBA00022840"/>
    </source>
</evidence>
<dbReference type="InterPro" id="IPR020825">
    <property type="entry name" value="Phe-tRNA_synthase-like_B3/B4"/>
</dbReference>
<dbReference type="Pfam" id="PF03484">
    <property type="entry name" value="B5"/>
    <property type="match status" value="1"/>
</dbReference>
<evidence type="ECO:0000256" key="2">
    <source>
        <dbReference type="ARBA" id="ARBA00004496"/>
    </source>
</evidence>
<dbReference type="InterPro" id="IPR009061">
    <property type="entry name" value="DNA-bd_dom_put_sf"/>
</dbReference>
<evidence type="ECO:0000313" key="19">
    <source>
        <dbReference type="Proteomes" id="UP000177135"/>
    </source>
</evidence>
<dbReference type="InterPro" id="IPR045864">
    <property type="entry name" value="aa-tRNA-synth_II/BPL/LPL"/>
</dbReference>
<dbReference type="InterPro" id="IPR005147">
    <property type="entry name" value="tRNA_synthase_B5-dom"/>
</dbReference>
<dbReference type="Pfam" id="PF17759">
    <property type="entry name" value="tRNA_synthFbeta"/>
    <property type="match status" value="1"/>
</dbReference>
<evidence type="ECO:0000256" key="7">
    <source>
        <dbReference type="ARBA" id="ARBA00022490"/>
    </source>
</evidence>
<evidence type="ECO:0000256" key="13">
    <source>
        <dbReference type="ARBA" id="ARBA00022917"/>
    </source>
</evidence>
<dbReference type="Gene3D" id="3.50.40.10">
    <property type="entry name" value="Phenylalanyl-trna Synthetase, Chain B, domain 3"/>
    <property type="match status" value="1"/>
</dbReference>
<dbReference type="GO" id="GO:0004826">
    <property type="term" value="F:phenylalanine-tRNA ligase activity"/>
    <property type="evidence" value="ECO:0007669"/>
    <property type="project" value="UniProtKB-EC"/>
</dbReference>
<comment type="subcellular location">
    <subcellularLocation>
        <location evidence="2">Cytoplasm</location>
    </subcellularLocation>
</comment>
<evidence type="ECO:0000256" key="8">
    <source>
        <dbReference type="ARBA" id="ARBA00022598"/>
    </source>
</evidence>
<evidence type="ECO:0000313" key="18">
    <source>
        <dbReference type="EMBL" id="OGE71811.1"/>
    </source>
</evidence>
<keyword evidence="11" id="KW-0067">ATP-binding</keyword>
<dbReference type="PANTHER" id="PTHR10947:SF0">
    <property type="entry name" value="PHENYLALANINE--TRNA LIGASE BETA SUBUNIT"/>
    <property type="match status" value="1"/>
</dbReference>
<dbReference type="Pfam" id="PF03483">
    <property type="entry name" value="B3_4"/>
    <property type="match status" value="1"/>
</dbReference>
<dbReference type="EMBL" id="MFEC01000005">
    <property type="protein sequence ID" value="OGE71811.1"/>
    <property type="molecule type" value="Genomic_DNA"/>
</dbReference>
<organism evidence="18 19">
    <name type="scientific">Candidatus Daviesbacteria bacterium RIFOXYD1_FULL_41_10</name>
    <dbReference type="NCBI Taxonomy" id="1797801"/>
    <lineage>
        <taxon>Bacteria</taxon>
        <taxon>Candidatus Daviesiibacteriota</taxon>
    </lineage>
</organism>
<reference evidence="18 19" key="1">
    <citation type="journal article" date="2016" name="Nat. Commun.">
        <title>Thousands of microbial genomes shed light on interconnected biogeochemical processes in an aquifer system.</title>
        <authorList>
            <person name="Anantharaman K."/>
            <person name="Brown C.T."/>
            <person name="Hug L.A."/>
            <person name="Sharon I."/>
            <person name="Castelle C.J."/>
            <person name="Probst A.J."/>
            <person name="Thomas B.C."/>
            <person name="Singh A."/>
            <person name="Wilkins M.J."/>
            <person name="Karaoz U."/>
            <person name="Brodie E.L."/>
            <person name="Williams K.H."/>
            <person name="Hubbard S.S."/>
            <person name="Banfield J.F."/>
        </authorList>
    </citation>
    <scope>NUCLEOTIDE SEQUENCE [LARGE SCALE GENOMIC DNA]</scope>
</reference>
<dbReference type="SUPFAM" id="SSF55681">
    <property type="entry name" value="Class II aaRS and biotin synthetases"/>
    <property type="match status" value="1"/>
</dbReference>
<keyword evidence="12" id="KW-0460">Magnesium</keyword>
<dbReference type="GO" id="GO:0006432">
    <property type="term" value="P:phenylalanyl-tRNA aminoacylation"/>
    <property type="evidence" value="ECO:0007669"/>
    <property type="project" value="InterPro"/>
</dbReference>
<proteinExistence type="inferred from homology"/>
<sequence>MTERENMKVSKSWLLELTKLEVSLDEVVRLLPLRTIGTKEITEDFIELDMKGYNRADLLSMRGVTYEVAAITDSKVNFDETDENEYIWESNKLPQAKVEVECPKLVPLYCIAKISGLRVEPSNKDWVKKLEDCGVRSVNNLADITNLAMLEYGQPMHAFDAGQVKDEVLIVRTAKDGEQIVTLDEKKRDLIPSDILICDSEKALGLAGVMGGKNCEVTDETNTILLEAAIFDPIFIRKTAQRLNLPSEASRRFQHGLTKKRLLQALSAAIKMYQDLGGNLEAISIIGDTSEPTKKITVNQGRVNSLIGVDIKPEDIENYLKRLYFGVKKIENGWELEVPYYRLDVNIEADVIEEIARMYGYEKIPSKKLEGNIPEKIDQKLFDFIYNLKISLVDLGLTEVQTYSFYSTKILSDLGFRNSDLIKVSNPMSSETEYLRDMLWPNLLEKVAFNLKQGYESIAIFEVGKVYVPRENDLPEEKYKLAIAIADGDDSIQKLYTIFQKLNEYFGDTKLEAGESELFHPVRAWQLMKGGRQVGQIGEVHPRITNKFGIEKRVAIIELEISNKQACDLWSLKIRNL</sequence>
<dbReference type="GO" id="GO:0003723">
    <property type="term" value="F:RNA binding"/>
    <property type="evidence" value="ECO:0007669"/>
    <property type="project" value="InterPro"/>
</dbReference>
<dbReference type="InterPro" id="IPR041616">
    <property type="entry name" value="PheRS_beta_core"/>
</dbReference>
<keyword evidence="14" id="KW-0030">Aminoacyl-tRNA synthetase</keyword>
<dbReference type="GO" id="GO:0005524">
    <property type="term" value="F:ATP binding"/>
    <property type="evidence" value="ECO:0007669"/>
    <property type="project" value="UniProtKB-KW"/>
</dbReference>
<keyword evidence="7" id="KW-0963">Cytoplasm</keyword>